<evidence type="ECO:0000256" key="12">
    <source>
        <dbReference type="ARBA" id="ARBA00022618"/>
    </source>
</evidence>
<dbReference type="InterPro" id="IPR008271">
    <property type="entry name" value="Ser/Thr_kinase_AS"/>
</dbReference>
<dbReference type="GO" id="GO:0005874">
    <property type="term" value="C:microtubule"/>
    <property type="evidence" value="ECO:0007669"/>
    <property type="project" value="UniProtKB-KW"/>
</dbReference>
<evidence type="ECO:0000256" key="18">
    <source>
        <dbReference type="ARBA" id="ARBA00022777"/>
    </source>
</evidence>
<evidence type="ECO:0000256" key="5">
    <source>
        <dbReference type="ARBA" id="ARBA00004647"/>
    </source>
</evidence>
<keyword evidence="11" id="KW-0597">Phosphoprotein</keyword>
<evidence type="ECO:0000256" key="22">
    <source>
        <dbReference type="ARBA" id="ARBA00022842"/>
    </source>
</evidence>
<dbReference type="Pfam" id="PF00069">
    <property type="entry name" value="Pkinase"/>
    <property type="match status" value="1"/>
</dbReference>
<keyword evidence="20" id="KW-0995">Kinetochore</keyword>
<keyword evidence="18" id="KW-0418">Kinase</keyword>
<dbReference type="FunFam" id="3.30.200.20:FF:000151">
    <property type="entry name" value="G2-specific protein kinase nimA"/>
    <property type="match status" value="1"/>
</dbReference>
<evidence type="ECO:0000256" key="11">
    <source>
        <dbReference type="ARBA" id="ARBA00022553"/>
    </source>
</evidence>
<dbReference type="GO" id="GO:0005813">
    <property type="term" value="C:centrosome"/>
    <property type="evidence" value="ECO:0007669"/>
    <property type="project" value="UniProtKB-SubCell"/>
</dbReference>
<comment type="catalytic activity">
    <reaction evidence="30">
        <text>L-seryl-[protein] + ATP = O-phospho-L-seryl-[protein] + ADP + H(+)</text>
        <dbReference type="Rhea" id="RHEA:17989"/>
        <dbReference type="Rhea" id="RHEA-COMP:9863"/>
        <dbReference type="Rhea" id="RHEA-COMP:11604"/>
        <dbReference type="ChEBI" id="CHEBI:15378"/>
        <dbReference type="ChEBI" id="CHEBI:29999"/>
        <dbReference type="ChEBI" id="CHEBI:30616"/>
        <dbReference type="ChEBI" id="CHEBI:83421"/>
        <dbReference type="ChEBI" id="CHEBI:456216"/>
        <dbReference type="EC" id="2.7.11.1"/>
    </reaction>
</comment>
<evidence type="ECO:0000256" key="33">
    <source>
        <dbReference type="SAM" id="Coils"/>
    </source>
</evidence>
<dbReference type="FunFam" id="1.10.510.10:FF:000356">
    <property type="entry name" value="Serine/threonine-protein kinase Nek2"/>
    <property type="match status" value="1"/>
</dbReference>
<dbReference type="PROSITE" id="PS00108">
    <property type="entry name" value="PROTEIN_KINASE_ST"/>
    <property type="match status" value="1"/>
</dbReference>
<feature type="coiled-coil region" evidence="33">
    <location>
        <begin position="439"/>
        <end position="466"/>
    </location>
</feature>
<dbReference type="InterPro" id="IPR051131">
    <property type="entry name" value="NEK_Ser/Thr_kinase_NIMA"/>
</dbReference>
<dbReference type="GO" id="GO:0004674">
    <property type="term" value="F:protein serine/threonine kinase activity"/>
    <property type="evidence" value="ECO:0007669"/>
    <property type="project" value="UniProtKB-KW"/>
</dbReference>
<dbReference type="InterPro" id="IPR000719">
    <property type="entry name" value="Prot_kinase_dom"/>
</dbReference>
<evidence type="ECO:0000259" key="34">
    <source>
        <dbReference type="PROSITE" id="PS50011"/>
    </source>
</evidence>
<evidence type="ECO:0000256" key="7">
    <source>
        <dbReference type="ARBA" id="ARBA00012513"/>
    </source>
</evidence>
<dbReference type="GO" id="GO:0005730">
    <property type="term" value="C:nucleolus"/>
    <property type="evidence" value="ECO:0007669"/>
    <property type="project" value="UniProtKB-SubCell"/>
</dbReference>
<keyword evidence="8" id="KW-0158">Chromosome</keyword>
<dbReference type="Gene3D" id="3.30.200.20">
    <property type="entry name" value="Phosphorylase Kinase, domain 1"/>
    <property type="match status" value="2"/>
</dbReference>
<dbReference type="FunFam" id="3.30.200.20:FF:000310">
    <property type="entry name" value="serine/threonine-protein kinase Nek2"/>
    <property type="match status" value="1"/>
</dbReference>
<comment type="caution">
    <text evidence="35">The sequence shown here is derived from an EMBL/GenBank/DDBJ whole genome shotgun (WGS) entry which is preliminary data.</text>
</comment>
<evidence type="ECO:0000256" key="24">
    <source>
        <dbReference type="ARBA" id="ARBA00023212"/>
    </source>
</evidence>
<evidence type="ECO:0000256" key="13">
    <source>
        <dbReference type="ARBA" id="ARBA00022679"/>
    </source>
</evidence>
<dbReference type="GO" id="GO:0051321">
    <property type="term" value="P:meiotic cell cycle"/>
    <property type="evidence" value="ECO:0007669"/>
    <property type="project" value="UniProtKB-KW"/>
</dbReference>
<dbReference type="GO" id="GO:0051225">
    <property type="term" value="P:spindle assembly"/>
    <property type="evidence" value="ECO:0007669"/>
    <property type="project" value="UniProtKB-ARBA"/>
</dbReference>
<evidence type="ECO:0000256" key="31">
    <source>
        <dbReference type="ARBA" id="ARBA00067730"/>
    </source>
</evidence>
<dbReference type="CDD" id="cd08217">
    <property type="entry name" value="STKc_Nek2"/>
    <property type="match status" value="1"/>
</dbReference>
<evidence type="ECO:0000256" key="4">
    <source>
        <dbReference type="ARBA" id="ARBA00004629"/>
    </source>
</evidence>
<evidence type="ECO:0000256" key="29">
    <source>
        <dbReference type="ARBA" id="ARBA00047899"/>
    </source>
</evidence>
<keyword evidence="15" id="KW-0479">Metal-binding</keyword>
<evidence type="ECO:0000256" key="20">
    <source>
        <dbReference type="ARBA" id="ARBA00022838"/>
    </source>
</evidence>
<dbReference type="EMBL" id="VXIV02002544">
    <property type="protein sequence ID" value="KAF6024735.1"/>
    <property type="molecule type" value="Genomic_DNA"/>
</dbReference>
<dbReference type="PANTHER" id="PTHR44899">
    <property type="entry name" value="CAMK FAMILY PROTEIN KINASE"/>
    <property type="match status" value="1"/>
</dbReference>
<evidence type="ECO:0000256" key="1">
    <source>
        <dbReference type="ARBA" id="ARBA00001946"/>
    </source>
</evidence>
<evidence type="ECO:0000256" key="9">
    <source>
        <dbReference type="ARBA" id="ARBA00022490"/>
    </source>
</evidence>
<keyword evidence="36" id="KW-1185">Reference proteome</keyword>
<keyword evidence="28" id="KW-0137">Centromere</keyword>
<dbReference type="InterPro" id="IPR011009">
    <property type="entry name" value="Kinase-like_dom_sf"/>
</dbReference>
<dbReference type="PROSITE" id="PS50011">
    <property type="entry name" value="PROTEIN_KINASE_DOM"/>
    <property type="match status" value="1"/>
</dbReference>
<evidence type="ECO:0000256" key="23">
    <source>
        <dbReference type="ARBA" id="ARBA00023054"/>
    </source>
</evidence>
<evidence type="ECO:0000256" key="28">
    <source>
        <dbReference type="ARBA" id="ARBA00023328"/>
    </source>
</evidence>
<keyword evidence="26" id="KW-0469">Meiosis</keyword>
<name>A0A7J7JF29_BUGNE</name>
<gene>
    <name evidence="35" type="ORF">EB796_016959</name>
</gene>
<comment type="similarity">
    <text evidence="6">Belongs to the protein kinase superfamily. NEK Ser/Thr protein kinase family. NIMA subfamily.</text>
</comment>
<dbReference type="OrthoDB" id="248923at2759"/>
<keyword evidence="23 33" id="KW-0175">Coiled coil</keyword>
<dbReference type="EC" id="2.7.11.1" evidence="7"/>
<evidence type="ECO:0000313" key="36">
    <source>
        <dbReference type="Proteomes" id="UP000593567"/>
    </source>
</evidence>
<dbReference type="PANTHER" id="PTHR44899:SF10">
    <property type="entry name" value="NIMA-RELATED KINASE 2"/>
    <property type="match status" value="1"/>
</dbReference>
<dbReference type="SUPFAM" id="SSF56112">
    <property type="entry name" value="Protein kinase-like (PK-like)"/>
    <property type="match status" value="1"/>
</dbReference>
<dbReference type="GO" id="GO:0005524">
    <property type="term" value="F:ATP binding"/>
    <property type="evidence" value="ECO:0007669"/>
    <property type="project" value="UniProtKB-KW"/>
</dbReference>
<evidence type="ECO:0000256" key="16">
    <source>
        <dbReference type="ARBA" id="ARBA00022741"/>
    </source>
</evidence>
<protein>
    <recommendedName>
        <fullName evidence="31">Serine/threonine-protein kinase Nek2</fullName>
        <ecNumber evidence="7">2.7.11.1</ecNumber>
    </recommendedName>
    <alternativeName>
        <fullName evidence="32">Never in mitosis A-related kinase 2</fullName>
    </alternativeName>
</protein>
<dbReference type="AlphaFoldDB" id="A0A7J7JF29"/>
<keyword evidence="25" id="KW-0539">Nucleus</keyword>
<keyword evidence="16" id="KW-0547">Nucleotide-binding</keyword>
<keyword evidence="27" id="KW-0131">Cell cycle</keyword>
<evidence type="ECO:0000256" key="8">
    <source>
        <dbReference type="ARBA" id="ARBA00022454"/>
    </source>
</evidence>
<dbReference type="GO" id="GO:0000922">
    <property type="term" value="C:spindle pole"/>
    <property type="evidence" value="ECO:0007669"/>
    <property type="project" value="UniProtKB-SubCell"/>
</dbReference>
<keyword evidence="22" id="KW-0460">Magnesium</keyword>
<evidence type="ECO:0000256" key="3">
    <source>
        <dbReference type="ARBA" id="ARBA00004604"/>
    </source>
</evidence>
<dbReference type="Gene3D" id="1.10.510.10">
    <property type="entry name" value="Transferase(Phosphotransferase) domain 1"/>
    <property type="match status" value="1"/>
</dbReference>
<evidence type="ECO:0000256" key="30">
    <source>
        <dbReference type="ARBA" id="ARBA00048679"/>
    </source>
</evidence>
<feature type="coiled-coil region" evidence="33">
    <location>
        <begin position="283"/>
        <end position="317"/>
    </location>
</feature>
<evidence type="ECO:0000256" key="26">
    <source>
        <dbReference type="ARBA" id="ARBA00023254"/>
    </source>
</evidence>
<keyword evidence="10" id="KW-0723">Serine/threonine-protein kinase</keyword>
<keyword evidence="19" id="KW-0159">Chromosome partition</keyword>
<keyword evidence="21" id="KW-0067">ATP-binding</keyword>
<comment type="subcellular location">
    <subcellularLocation>
        <location evidence="4">Chromosome</location>
        <location evidence="4">Centromere</location>
        <location evidence="4">Kinetochore</location>
    </subcellularLocation>
    <subcellularLocation>
        <location evidence="2">Cytoplasm</location>
        <location evidence="2">Cytoskeleton</location>
        <location evidence="2">Microtubule organizing center</location>
        <location evidence="2">Centrosome</location>
    </subcellularLocation>
    <subcellularLocation>
        <location evidence="5">Cytoplasm</location>
        <location evidence="5">Cytoskeleton</location>
        <location evidence="5">Spindle pole</location>
    </subcellularLocation>
    <subcellularLocation>
        <location evidence="3">Nucleus</location>
        <location evidence="3">Nucleolus</location>
    </subcellularLocation>
</comment>
<evidence type="ECO:0000256" key="17">
    <source>
        <dbReference type="ARBA" id="ARBA00022776"/>
    </source>
</evidence>
<evidence type="ECO:0000256" key="6">
    <source>
        <dbReference type="ARBA" id="ARBA00010886"/>
    </source>
</evidence>
<evidence type="ECO:0000256" key="21">
    <source>
        <dbReference type="ARBA" id="ARBA00022840"/>
    </source>
</evidence>
<keyword evidence="9" id="KW-0963">Cytoplasm</keyword>
<evidence type="ECO:0000256" key="14">
    <source>
        <dbReference type="ARBA" id="ARBA00022701"/>
    </source>
</evidence>
<feature type="domain" description="Protein kinase" evidence="34">
    <location>
        <begin position="8"/>
        <end position="273"/>
    </location>
</feature>
<reference evidence="35" key="1">
    <citation type="submission" date="2020-06" db="EMBL/GenBank/DDBJ databases">
        <title>Draft genome of Bugula neritina, a colonial animal packing powerful symbionts and potential medicines.</title>
        <authorList>
            <person name="Rayko M."/>
        </authorList>
    </citation>
    <scope>NUCLEOTIDE SEQUENCE [LARGE SCALE GENOMIC DNA]</scope>
    <source>
        <strain evidence="35">Kwan_BN1</strain>
    </source>
</reference>
<keyword evidence="12" id="KW-0132">Cell division</keyword>
<organism evidence="35 36">
    <name type="scientific">Bugula neritina</name>
    <name type="common">Brown bryozoan</name>
    <name type="synonym">Sertularia neritina</name>
    <dbReference type="NCBI Taxonomy" id="10212"/>
    <lineage>
        <taxon>Eukaryota</taxon>
        <taxon>Metazoa</taxon>
        <taxon>Spiralia</taxon>
        <taxon>Lophotrochozoa</taxon>
        <taxon>Bryozoa</taxon>
        <taxon>Gymnolaemata</taxon>
        <taxon>Cheilostomatida</taxon>
        <taxon>Flustrina</taxon>
        <taxon>Buguloidea</taxon>
        <taxon>Bugulidae</taxon>
        <taxon>Bugula</taxon>
    </lineage>
</organism>
<dbReference type="SMART" id="SM00220">
    <property type="entry name" value="S_TKc"/>
    <property type="match status" value="1"/>
</dbReference>
<keyword evidence="17" id="KW-0498">Mitosis</keyword>
<keyword evidence="13" id="KW-0808">Transferase</keyword>
<comment type="cofactor">
    <cofactor evidence="1">
        <name>Mg(2+)</name>
        <dbReference type="ChEBI" id="CHEBI:18420"/>
    </cofactor>
</comment>
<proteinExistence type="inferred from homology"/>
<dbReference type="GO" id="GO:0000776">
    <property type="term" value="C:kinetochore"/>
    <property type="evidence" value="ECO:0007669"/>
    <property type="project" value="UniProtKB-KW"/>
</dbReference>
<dbReference type="Proteomes" id="UP000593567">
    <property type="component" value="Unassembled WGS sequence"/>
</dbReference>
<evidence type="ECO:0000256" key="27">
    <source>
        <dbReference type="ARBA" id="ARBA00023306"/>
    </source>
</evidence>
<comment type="catalytic activity">
    <reaction evidence="29">
        <text>L-threonyl-[protein] + ATP = O-phospho-L-threonyl-[protein] + ADP + H(+)</text>
        <dbReference type="Rhea" id="RHEA:46608"/>
        <dbReference type="Rhea" id="RHEA-COMP:11060"/>
        <dbReference type="Rhea" id="RHEA-COMP:11605"/>
        <dbReference type="ChEBI" id="CHEBI:15378"/>
        <dbReference type="ChEBI" id="CHEBI:30013"/>
        <dbReference type="ChEBI" id="CHEBI:30616"/>
        <dbReference type="ChEBI" id="CHEBI:61977"/>
        <dbReference type="ChEBI" id="CHEBI:456216"/>
        <dbReference type="EC" id="2.7.11.1"/>
    </reaction>
</comment>
<dbReference type="GO" id="GO:0000278">
    <property type="term" value="P:mitotic cell cycle"/>
    <property type="evidence" value="ECO:0007669"/>
    <property type="project" value="UniProtKB-ARBA"/>
</dbReference>
<evidence type="ECO:0000313" key="35">
    <source>
        <dbReference type="EMBL" id="KAF6024735.1"/>
    </source>
</evidence>
<evidence type="ECO:0000256" key="19">
    <source>
        <dbReference type="ARBA" id="ARBA00022829"/>
    </source>
</evidence>
<dbReference type="GO" id="GO:0051301">
    <property type="term" value="P:cell division"/>
    <property type="evidence" value="ECO:0007669"/>
    <property type="project" value="UniProtKB-KW"/>
</dbReference>
<sequence length="481" mass="55663">MPSSLTDFEVLYTIGSGSYGTCKKVRRKSDGKLFVWKEMDYGSMTETEKQMLVSEVNLLRELKHQNIVKYHERVVDKKRQLLYLIMEYCEGGDLGAIINRYSREGKCFEEEMVWKVLAQCSSALNECHKRKDGKSILHRDLKPANIFLDGQRNVKLGDFGLARVLHETSFAKTFVGTPYYMSPEQMNKLSYNEKSDIWSLGCVLYEMCALRPPFLANNQRELALKIRVGQFSRIPMRYSTELSKIVDKMLSVECNSRPSIESILSLSQVHKYLAGGAAPTQAVSDTLERQQKYEKRLKEREEELKFLEAKLLGREAAVEEREAAVKEREANILIQEQEISKKLAKLKDKEELFNLGITEENHGLHLKGHNFNKLSEDTITKPTPILCAVKSKALLDSPSKHVSFNMLDEKENEAVKHPTITALREKETNLFVLRERERNDTEYQKRKELRDRLEKARQRATQLRLAQFDNNPKNNHLLNIR</sequence>
<evidence type="ECO:0000256" key="25">
    <source>
        <dbReference type="ARBA" id="ARBA00023242"/>
    </source>
</evidence>
<keyword evidence="14" id="KW-0493">Microtubule</keyword>
<evidence type="ECO:0000256" key="2">
    <source>
        <dbReference type="ARBA" id="ARBA00004300"/>
    </source>
</evidence>
<dbReference type="GO" id="GO:0046872">
    <property type="term" value="F:metal ion binding"/>
    <property type="evidence" value="ECO:0007669"/>
    <property type="project" value="UniProtKB-KW"/>
</dbReference>
<evidence type="ECO:0000256" key="32">
    <source>
        <dbReference type="ARBA" id="ARBA00082682"/>
    </source>
</evidence>
<evidence type="ECO:0000256" key="15">
    <source>
        <dbReference type="ARBA" id="ARBA00022723"/>
    </source>
</evidence>
<keyword evidence="24" id="KW-0206">Cytoskeleton</keyword>
<accession>A0A7J7JF29</accession>
<evidence type="ECO:0000256" key="10">
    <source>
        <dbReference type="ARBA" id="ARBA00022527"/>
    </source>
</evidence>